<keyword evidence="6" id="KW-1185">Reference proteome</keyword>
<dbReference type="SUPFAM" id="SSF46689">
    <property type="entry name" value="Homeodomain-like"/>
    <property type="match status" value="1"/>
</dbReference>
<evidence type="ECO:0000259" key="4">
    <source>
        <dbReference type="PROSITE" id="PS01124"/>
    </source>
</evidence>
<organism evidence="5 6">
    <name type="scientific">Niallia hominis</name>
    <dbReference type="NCBI Taxonomy" id="3133173"/>
    <lineage>
        <taxon>Bacteria</taxon>
        <taxon>Bacillati</taxon>
        <taxon>Bacillota</taxon>
        <taxon>Bacilli</taxon>
        <taxon>Bacillales</taxon>
        <taxon>Bacillaceae</taxon>
        <taxon>Niallia</taxon>
    </lineage>
</organism>
<dbReference type="RefSeq" id="WP_331280235.1">
    <property type="nucleotide sequence ID" value="NZ_JBBMFN010000092.1"/>
</dbReference>
<keyword evidence="1" id="KW-0805">Transcription regulation</keyword>
<dbReference type="InterPro" id="IPR018060">
    <property type="entry name" value="HTH_AraC"/>
</dbReference>
<dbReference type="PROSITE" id="PS01124">
    <property type="entry name" value="HTH_ARAC_FAMILY_2"/>
    <property type="match status" value="1"/>
</dbReference>
<proteinExistence type="predicted"/>
<evidence type="ECO:0000256" key="2">
    <source>
        <dbReference type="ARBA" id="ARBA00023125"/>
    </source>
</evidence>
<keyword evidence="3" id="KW-0804">Transcription</keyword>
<reference evidence="5 6" key="1">
    <citation type="submission" date="2024-03" db="EMBL/GenBank/DDBJ databases">
        <title>Human intestinal bacterial collection.</title>
        <authorList>
            <person name="Pauvert C."/>
            <person name="Hitch T.C.A."/>
            <person name="Clavel T."/>
        </authorList>
    </citation>
    <scope>NUCLEOTIDE SEQUENCE [LARGE SCALE GENOMIC DNA]</scope>
    <source>
        <strain evidence="5 6">CLA-SR-H024</strain>
    </source>
</reference>
<dbReference type="InterPro" id="IPR009057">
    <property type="entry name" value="Homeodomain-like_sf"/>
</dbReference>
<dbReference type="InterPro" id="IPR020449">
    <property type="entry name" value="Tscrpt_reg_AraC-type_HTH"/>
</dbReference>
<dbReference type="PRINTS" id="PR00032">
    <property type="entry name" value="HTHARAC"/>
</dbReference>
<name>A0ABV1F6W8_9BACI</name>
<evidence type="ECO:0000313" key="5">
    <source>
        <dbReference type="EMBL" id="MEQ2468308.1"/>
    </source>
</evidence>
<sequence>MRFHRKIIDISMEVGFDTPSYFIKMFKRQKKYTPSKFRKGEEIEGRFL</sequence>
<accession>A0ABV1F6W8</accession>
<dbReference type="Proteomes" id="UP001465426">
    <property type="component" value="Unassembled WGS sequence"/>
</dbReference>
<dbReference type="EMBL" id="JBBMFN010000092">
    <property type="protein sequence ID" value="MEQ2468308.1"/>
    <property type="molecule type" value="Genomic_DNA"/>
</dbReference>
<feature type="domain" description="HTH araC/xylS-type" evidence="4">
    <location>
        <begin position="1"/>
        <end position="40"/>
    </location>
</feature>
<keyword evidence="2" id="KW-0238">DNA-binding</keyword>
<dbReference type="Gene3D" id="1.10.10.60">
    <property type="entry name" value="Homeodomain-like"/>
    <property type="match status" value="1"/>
</dbReference>
<evidence type="ECO:0000256" key="1">
    <source>
        <dbReference type="ARBA" id="ARBA00023015"/>
    </source>
</evidence>
<gene>
    <name evidence="5" type="ORF">WMO63_21855</name>
</gene>
<protein>
    <submittedName>
        <fullName evidence="5">Helix-turn-helix domain-containing protein</fullName>
    </submittedName>
</protein>
<dbReference type="Pfam" id="PF12833">
    <property type="entry name" value="HTH_18"/>
    <property type="match status" value="1"/>
</dbReference>
<comment type="caution">
    <text evidence="5">The sequence shown here is derived from an EMBL/GenBank/DDBJ whole genome shotgun (WGS) entry which is preliminary data.</text>
</comment>
<evidence type="ECO:0000313" key="6">
    <source>
        <dbReference type="Proteomes" id="UP001465426"/>
    </source>
</evidence>
<evidence type="ECO:0000256" key="3">
    <source>
        <dbReference type="ARBA" id="ARBA00023163"/>
    </source>
</evidence>